<dbReference type="Pfam" id="PF12473">
    <property type="entry name" value="DUF3694"/>
    <property type="match status" value="1"/>
</dbReference>
<dbReference type="OrthoDB" id="295078at2759"/>
<evidence type="ECO:0000313" key="3">
    <source>
        <dbReference type="EMBL" id="KHN76427.1"/>
    </source>
</evidence>
<dbReference type="SUPFAM" id="SSF50729">
    <property type="entry name" value="PH domain-like"/>
    <property type="match status" value="1"/>
</dbReference>
<gene>
    <name evidence="3" type="primary">RABGAP1L</name>
    <name evidence="3" type="ORF">Tcan_13706</name>
</gene>
<dbReference type="PROSITE" id="PS01179">
    <property type="entry name" value="PID"/>
    <property type="match status" value="1"/>
</dbReference>
<evidence type="ECO:0000313" key="4">
    <source>
        <dbReference type="Proteomes" id="UP000031036"/>
    </source>
</evidence>
<reference evidence="3 4" key="1">
    <citation type="submission" date="2014-11" db="EMBL/GenBank/DDBJ databases">
        <title>Genetic blueprint of the zoonotic pathogen Toxocara canis.</title>
        <authorList>
            <person name="Zhu X.-Q."/>
            <person name="Korhonen P.K."/>
            <person name="Cai H."/>
            <person name="Young N.D."/>
            <person name="Nejsum P."/>
            <person name="von Samson-Himmelstjerna G."/>
            <person name="Boag P.R."/>
            <person name="Tan P."/>
            <person name="Li Q."/>
            <person name="Min J."/>
            <person name="Yang Y."/>
            <person name="Wang X."/>
            <person name="Fang X."/>
            <person name="Hall R.S."/>
            <person name="Hofmann A."/>
            <person name="Sternberg P.W."/>
            <person name="Jex A.R."/>
            <person name="Gasser R.B."/>
        </authorList>
    </citation>
    <scope>NUCLEOTIDE SEQUENCE [LARGE SCALE GENOMIC DNA]</scope>
    <source>
        <strain evidence="3">PN_DK_2014</strain>
    </source>
</reference>
<dbReference type="InterPro" id="IPR006020">
    <property type="entry name" value="PTB/PI_dom"/>
</dbReference>
<organism evidence="3 4">
    <name type="scientific">Toxocara canis</name>
    <name type="common">Canine roundworm</name>
    <dbReference type="NCBI Taxonomy" id="6265"/>
    <lineage>
        <taxon>Eukaryota</taxon>
        <taxon>Metazoa</taxon>
        <taxon>Ecdysozoa</taxon>
        <taxon>Nematoda</taxon>
        <taxon>Chromadorea</taxon>
        <taxon>Rhabditida</taxon>
        <taxon>Spirurina</taxon>
        <taxon>Ascaridomorpha</taxon>
        <taxon>Ascaridoidea</taxon>
        <taxon>Toxocaridae</taxon>
        <taxon>Toxocara</taxon>
    </lineage>
</organism>
<dbReference type="Pfam" id="PF00640">
    <property type="entry name" value="PID"/>
    <property type="match status" value="1"/>
</dbReference>
<dbReference type="Proteomes" id="UP000031036">
    <property type="component" value="Unassembled WGS sequence"/>
</dbReference>
<keyword evidence="4" id="KW-1185">Reference proteome</keyword>
<accession>A0A0B2V4P5</accession>
<sequence length="514" mass="57178">MSSAVEDVAAKSDILEHADANVMRDAFAASVCGHDETLVLESDQRPPNELRRCSLSFENLHSVESSGEATVTGTVTAASFGGSSKGDDNDNKMTPISPESLTNTAIMEQICYLGCAKISNPSSEPEMVKIMRLLNKERAQNPIDVILSIPDSALGIVRMFDGASKTEMVSFPVHRIRFCARGQLDSAEKECFALSFTQQNATATDPALHHCHVFRCQVPEAAGKALLCFANAFRNNNLGMGRKPSSPSLRRSSRHGSNADGDTSSMEGIFTPGGEEDYQFDAFLEMKEEDPKKGFTICPQEKNCFKLRRDREKRVVVVLQQTAGPKVLSVKKCFGMLLAAGRNLRQSDMHLLDMQSMGRGNDSRTYIIEAIWDPHAQNFEVLNTETPRETRVFMTVAVDVILTGIDEPVRFNMECKARIFHEHERFWYVTRRPIVEKYFLTVKMASGEDAESSEAESSSPKSNGLQVSGFHAFCYRGIFEFGIGSHGHVVHSTAAFFFCCRFPWFLLYFLQTCS</sequence>
<feature type="region of interest" description="Disordered" evidence="1">
    <location>
        <begin position="79"/>
        <end position="98"/>
    </location>
</feature>
<dbReference type="InterPro" id="IPR011993">
    <property type="entry name" value="PH-like_dom_sf"/>
</dbReference>
<dbReference type="Gene3D" id="2.30.29.30">
    <property type="entry name" value="Pleckstrin-homology domain (PH domain)/Phosphotyrosine-binding domain (PTB)"/>
    <property type="match status" value="1"/>
</dbReference>
<dbReference type="AlphaFoldDB" id="A0A0B2V4P5"/>
<name>A0A0B2V4P5_TOXCA</name>
<feature type="region of interest" description="Disordered" evidence="1">
    <location>
        <begin position="240"/>
        <end position="268"/>
    </location>
</feature>
<protein>
    <submittedName>
        <fullName evidence="3">Rab GTPase-activating protein 1-like</fullName>
    </submittedName>
</protein>
<evidence type="ECO:0000256" key="1">
    <source>
        <dbReference type="SAM" id="MobiDB-lite"/>
    </source>
</evidence>
<feature type="domain" description="PID" evidence="2">
    <location>
        <begin position="157"/>
        <end position="226"/>
    </location>
</feature>
<dbReference type="STRING" id="6265.A0A0B2V4P5"/>
<dbReference type="InterPro" id="IPR022164">
    <property type="entry name" value="Kinesin-like"/>
</dbReference>
<dbReference type="SMART" id="SM00462">
    <property type="entry name" value="PTB"/>
    <property type="match status" value="1"/>
</dbReference>
<proteinExistence type="predicted"/>
<dbReference type="CDD" id="cd01211">
    <property type="entry name" value="PTB_Rab6GAP"/>
    <property type="match status" value="1"/>
</dbReference>
<dbReference type="EMBL" id="JPKZ01002491">
    <property type="protein sequence ID" value="KHN76427.1"/>
    <property type="molecule type" value="Genomic_DNA"/>
</dbReference>
<comment type="caution">
    <text evidence="3">The sequence shown here is derived from an EMBL/GenBank/DDBJ whole genome shotgun (WGS) entry which is preliminary data.</text>
</comment>
<dbReference type="OMA" id="HRIRFCA"/>
<evidence type="ECO:0000259" key="2">
    <source>
        <dbReference type="PROSITE" id="PS01179"/>
    </source>
</evidence>